<protein>
    <submittedName>
        <fullName evidence="3">Uncharacterized protein</fullName>
    </submittedName>
</protein>
<organism evidence="3 4">
    <name type="scientific">Strongylocentrotus purpuratus</name>
    <name type="common">Purple sea urchin</name>
    <dbReference type="NCBI Taxonomy" id="7668"/>
    <lineage>
        <taxon>Eukaryota</taxon>
        <taxon>Metazoa</taxon>
        <taxon>Echinodermata</taxon>
        <taxon>Eleutherozoa</taxon>
        <taxon>Echinozoa</taxon>
        <taxon>Echinoidea</taxon>
        <taxon>Euechinoidea</taxon>
        <taxon>Echinacea</taxon>
        <taxon>Camarodonta</taxon>
        <taxon>Echinidea</taxon>
        <taxon>Strongylocentrotidae</taxon>
        <taxon>Strongylocentrotus</taxon>
    </lineage>
</organism>
<reference evidence="4" key="1">
    <citation type="submission" date="2015-02" db="EMBL/GenBank/DDBJ databases">
        <title>Genome sequencing for Strongylocentrotus purpuratus.</title>
        <authorList>
            <person name="Murali S."/>
            <person name="Liu Y."/>
            <person name="Vee V."/>
            <person name="English A."/>
            <person name="Wang M."/>
            <person name="Skinner E."/>
            <person name="Han Y."/>
            <person name="Muzny D.M."/>
            <person name="Worley K.C."/>
            <person name="Gibbs R.A."/>
        </authorList>
    </citation>
    <scope>NUCLEOTIDE SEQUENCE</scope>
</reference>
<dbReference type="OrthoDB" id="10649471at2759"/>
<feature type="chain" id="PRO_5029452619" evidence="2">
    <location>
        <begin position="20"/>
        <end position="334"/>
    </location>
</feature>
<feature type="compositionally biased region" description="Low complexity" evidence="1">
    <location>
        <begin position="246"/>
        <end position="306"/>
    </location>
</feature>
<dbReference type="EnsemblMetazoa" id="XM_795307">
    <property type="protein sequence ID" value="XP_800400"/>
    <property type="gene ID" value="LOC586595"/>
</dbReference>
<dbReference type="Proteomes" id="UP000007110">
    <property type="component" value="Unassembled WGS sequence"/>
</dbReference>
<dbReference type="RefSeq" id="XP_800400.1">
    <property type="nucleotide sequence ID" value="XM_795307.5"/>
</dbReference>
<dbReference type="InParanoid" id="A0A7M7RHV9"/>
<evidence type="ECO:0000313" key="3">
    <source>
        <dbReference type="EnsemblMetazoa" id="XP_800400"/>
    </source>
</evidence>
<dbReference type="KEGG" id="spu:586595"/>
<keyword evidence="4" id="KW-1185">Reference proteome</keyword>
<feature type="signal peptide" evidence="2">
    <location>
        <begin position="1"/>
        <end position="19"/>
    </location>
</feature>
<evidence type="ECO:0000256" key="2">
    <source>
        <dbReference type="SAM" id="SignalP"/>
    </source>
</evidence>
<sequence>MARLLCLVVFVTIVAATLAAPMREMSEKEAILRELLEDKKIWDWLYGDEETTAAMTTAQPTTEAPQPLPIISVGEASSLTSNRICGAAQTLFPVRNEKVESKRDLVINMIYDICLPSVGIEDLEAFGMILDFLRIGEEEDIERLVPTTPEPELETLSSAWNTLIDNLAEAQNNGETLEDEEDVQEIIVVPPPAAGENIADTDADADAGAPADANGDTGANAGADANADAGADTNADAGADTDADAGADANADAGADANADAGADANADAGADTNADAGADTNADAGGDAVADTGAEAGTGADGADTNPAPAKRLEDAELLSMLLKAIEVNQGGL</sequence>
<accession>A0A7M7RHV9</accession>
<evidence type="ECO:0000256" key="1">
    <source>
        <dbReference type="SAM" id="MobiDB-lite"/>
    </source>
</evidence>
<evidence type="ECO:0000313" key="4">
    <source>
        <dbReference type="Proteomes" id="UP000007110"/>
    </source>
</evidence>
<feature type="region of interest" description="Disordered" evidence="1">
    <location>
        <begin position="194"/>
        <end position="313"/>
    </location>
</feature>
<dbReference type="AlphaFoldDB" id="A0A7M7RHV9"/>
<name>A0A7M7RHV9_STRPU</name>
<reference evidence="3" key="2">
    <citation type="submission" date="2021-01" db="UniProtKB">
        <authorList>
            <consortium name="EnsemblMetazoa"/>
        </authorList>
    </citation>
    <scope>IDENTIFICATION</scope>
</reference>
<dbReference type="PANTHER" id="PTHR34403">
    <property type="entry name" value="TOL-PAL SYSTEM PROTEIN TOLA"/>
    <property type="match status" value="1"/>
</dbReference>
<feature type="compositionally biased region" description="Low complexity" evidence="1">
    <location>
        <begin position="206"/>
        <end position="238"/>
    </location>
</feature>
<keyword evidence="2" id="KW-0732">Signal</keyword>
<dbReference type="InterPro" id="IPR050972">
    <property type="entry name" value="SDr-like"/>
</dbReference>
<dbReference type="PANTHER" id="PTHR34403:SF17">
    <property type="entry name" value="RETINITIS PIGMENTOSA 1-LIKE 1 PROTEIN-LIKE"/>
    <property type="match status" value="1"/>
</dbReference>
<dbReference type="GeneID" id="586595"/>
<dbReference type="OMA" id="AFPMREM"/>
<proteinExistence type="predicted"/>